<evidence type="ECO:0000313" key="2">
    <source>
        <dbReference type="EMBL" id="SET33832.1"/>
    </source>
</evidence>
<reference evidence="2 3" key="1">
    <citation type="submission" date="2016-10" db="EMBL/GenBank/DDBJ databases">
        <authorList>
            <person name="de Groot N.N."/>
        </authorList>
    </citation>
    <scope>NUCLEOTIDE SEQUENCE [LARGE SCALE GENOMIC DNA]</scope>
    <source>
        <strain evidence="2 3">IBRC-M 10780</strain>
    </source>
</reference>
<feature type="domain" description="VWFA" evidence="1">
    <location>
        <begin position="69"/>
        <end position="261"/>
    </location>
</feature>
<dbReference type="OrthoDB" id="9783818at2"/>
<dbReference type="InterPro" id="IPR002035">
    <property type="entry name" value="VWF_A"/>
</dbReference>
<proteinExistence type="predicted"/>
<sequence length="371" mass="42929">MEEVIKSHLPPIEEDVEEAYLDDWWKVYYSLVAEEYPDPRGIFEEKELEPFDHPALEDDRTNRMQEQINVLILLDVSGSMSNEINNRKMIDIAKDSILEFTADLPSSANVGLRVYGHKGSSKEKDKEISCSSSELVYDIQPFEKDEFKDALDPYEPSGWTPKARSLQRASEDFKNFPAENNANIIYVVSDGIETCDGDPVSVTKSLMNTEIQPLINVIGFNVDDDAQQKLLEIAEMGQGEYTSAVNEEDLQAVFDRAEEMIHQWEQWKQLAKEDIELHKSSQSNAADDFYNEWKEVNQRERRNVFGIINDLRSTGYITEESHSYFAIQRTKRTYNYTEIGEEAYSDLIKDINNNYQKNIQEIQKDLEEINQ</sequence>
<protein>
    <submittedName>
        <fullName evidence="2">Ca-activated chloride channel family protein</fullName>
    </submittedName>
</protein>
<dbReference type="STRING" id="930131.SAMN05216389_10949"/>
<dbReference type="InterPro" id="IPR036465">
    <property type="entry name" value="vWFA_dom_sf"/>
</dbReference>
<organism evidence="2 3">
    <name type="scientific">Oceanobacillus limi</name>
    <dbReference type="NCBI Taxonomy" id="930131"/>
    <lineage>
        <taxon>Bacteria</taxon>
        <taxon>Bacillati</taxon>
        <taxon>Bacillota</taxon>
        <taxon>Bacilli</taxon>
        <taxon>Bacillales</taxon>
        <taxon>Bacillaceae</taxon>
        <taxon>Oceanobacillus</taxon>
    </lineage>
</organism>
<keyword evidence="3" id="KW-1185">Reference proteome</keyword>
<dbReference type="PROSITE" id="PS50234">
    <property type="entry name" value="VWFA"/>
    <property type="match status" value="1"/>
</dbReference>
<evidence type="ECO:0000313" key="3">
    <source>
        <dbReference type="Proteomes" id="UP000198618"/>
    </source>
</evidence>
<accession>A0A1I0DNB3</accession>
<dbReference type="RefSeq" id="WP_090869779.1">
    <property type="nucleotide sequence ID" value="NZ_FOHE01000009.1"/>
</dbReference>
<name>A0A1I0DNB3_9BACI</name>
<dbReference type="SUPFAM" id="SSF53300">
    <property type="entry name" value="vWA-like"/>
    <property type="match status" value="1"/>
</dbReference>
<dbReference type="Proteomes" id="UP000198618">
    <property type="component" value="Unassembled WGS sequence"/>
</dbReference>
<evidence type="ECO:0000259" key="1">
    <source>
        <dbReference type="PROSITE" id="PS50234"/>
    </source>
</evidence>
<dbReference type="AlphaFoldDB" id="A0A1I0DNB3"/>
<dbReference type="Pfam" id="PF00092">
    <property type="entry name" value="VWA"/>
    <property type="match status" value="1"/>
</dbReference>
<dbReference type="EMBL" id="FOHE01000009">
    <property type="protein sequence ID" value="SET33832.1"/>
    <property type="molecule type" value="Genomic_DNA"/>
</dbReference>
<gene>
    <name evidence="2" type="ORF">SAMN05216389_10949</name>
</gene>
<dbReference type="Gene3D" id="3.40.50.410">
    <property type="entry name" value="von Willebrand factor, type A domain"/>
    <property type="match status" value="2"/>
</dbReference>
<dbReference type="SMART" id="SM00327">
    <property type="entry name" value="VWA"/>
    <property type="match status" value="1"/>
</dbReference>